<feature type="domain" description="Glycosyl transferase family 1" evidence="1">
    <location>
        <begin position="171"/>
        <end position="305"/>
    </location>
</feature>
<dbReference type="KEGG" id="salk:FBQ74_10575"/>
<dbReference type="EMBL" id="CP039852">
    <property type="protein sequence ID" value="QCZ93903.1"/>
    <property type="molecule type" value="Genomic_DNA"/>
</dbReference>
<evidence type="ECO:0000259" key="2">
    <source>
        <dbReference type="Pfam" id="PF13439"/>
    </source>
</evidence>
<dbReference type="InterPro" id="IPR001296">
    <property type="entry name" value="Glyco_trans_1"/>
</dbReference>
<dbReference type="GO" id="GO:0016757">
    <property type="term" value="F:glycosyltransferase activity"/>
    <property type="evidence" value="ECO:0007669"/>
    <property type="project" value="InterPro"/>
</dbReference>
<dbReference type="Gene3D" id="3.40.50.2000">
    <property type="entry name" value="Glycogen Phosphorylase B"/>
    <property type="match status" value="2"/>
</dbReference>
<dbReference type="RefSeq" id="WP_139756645.1">
    <property type="nucleotide sequence ID" value="NZ_CP039852.1"/>
</dbReference>
<keyword evidence="5" id="KW-1185">Reference proteome</keyword>
<organism evidence="3 5">
    <name type="scientific">Salinimonas iocasae</name>
    <dbReference type="NCBI Taxonomy" id="2572577"/>
    <lineage>
        <taxon>Bacteria</taxon>
        <taxon>Pseudomonadati</taxon>
        <taxon>Pseudomonadota</taxon>
        <taxon>Gammaproteobacteria</taxon>
        <taxon>Alteromonadales</taxon>
        <taxon>Alteromonadaceae</taxon>
        <taxon>Alteromonas/Salinimonas group</taxon>
        <taxon>Salinimonas</taxon>
    </lineage>
</organism>
<dbReference type="PANTHER" id="PTHR12526:SF595">
    <property type="entry name" value="BLL5217 PROTEIN"/>
    <property type="match status" value="1"/>
</dbReference>
<gene>
    <name evidence="3" type="ORF">FBQ74_10575</name>
    <name evidence="4" type="ORF">FBQ74_18215</name>
</gene>
<dbReference type="Pfam" id="PF13439">
    <property type="entry name" value="Glyco_transf_4"/>
    <property type="match status" value="1"/>
</dbReference>
<dbReference type="SUPFAM" id="SSF53756">
    <property type="entry name" value="UDP-Glycosyltransferase/glycogen phosphorylase"/>
    <property type="match status" value="1"/>
</dbReference>
<accession>A0A5B7YFB6</accession>
<geneLocation type="plasmid" evidence="4 5">
    <name>plas12</name>
</geneLocation>
<evidence type="ECO:0000313" key="4">
    <source>
        <dbReference type="EMBL" id="QCZ95464.1"/>
    </source>
</evidence>
<evidence type="ECO:0000313" key="3">
    <source>
        <dbReference type="EMBL" id="QCZ93903.1"/>
    </source>
</evidence>
<dbReference type="PANTHER" id="PTHR12526">
    <property type="entry name" value="GLYCOSYLTRANSFERASE"/>
    <property type="match status" value="1"/>
</dbReference>
<dbReference type="OrthoDB" id="8523124at2"/>
<dbReference type="KEGG" id="salk:FBQ74_18215"/>
<sequence length="339" mass="36931">MKVAVLASPRFAIKQPFAGGLEAFVASLMAYYGSYCDVMLYAHPDSETEGNFRTFAINDSTYAQYPDIVENDFILKCMKDIQRQGFDVIHNNSLSSIPAVWACKNQFPLLTTLHTPPYTRLKAGAELASFSPYVHYNAVSYSVAEMWRPFINDDISVIHNGIDLSAWSTQKQQGNYAVTYGRIAPSKGIDLAIHAARASGIGLKIAGPVFNQDYYKQKVAPLLSEDIEYLGHLDHPQVCDLLAGARMAVFGTRWDEPFGLSTVESMATGTPVAAFNRGAFPELVSVSGGALAKGNNVTSLAEAMNATALVPHEDIIKRASLFPLSKMCNAYLNKLAAIA</sequence>
<dbReference type="EMBL" id="CP039853">
    <property type="protein sequence ID" value="QCZ95464.1"/>
    <property type="molecule type" value="Genomic_DNA"/>
</dbReference>
<evidence type="ECO:0000259" key="1">
    <source>
        <dbReference type="Pfam" id="PF00534"/>
    </source>
</evidence>
<keyword evidence="3" id="KW-0808">Transferase</keyword>
<reference evidence="3 5" key="1">
    <citation type="submission" date="2019-04" db="EMBL/GenBank/DDBJ databases">
        <title>Salinimonas iocasae sp. nov., a halophilic bacterium isolated from the outer tube casing of tubeworms in Okinawa Trough.</title>
        <authorList>
            <person name="Zhang H."/>
            <person name="Wang H."/>
            <person name="Li C."/>
        </authorList>
    </citation>
    <scope>NUCLEOTIDE SEQUENCE [LARGE SCALE GENOMIC DNA]</scope>
    <source>
        <strain evidence="3 5">KX18D6</strain>
        <plasmid evidence="4 5">plas12</plasmid>
    </source>
</reference>
<dbReference type="AlphaFoldDB" id="A0A5B7YFB6"/>
<feature type="domain" description="Glycosyltransferase subfamily 4-like N-terminal" evidence="2">
    <location>
        <begin position="19"/>
        <end position="165"/>
    </location>
</feature>
<keyword evidence="4" id="KW-0614">Plasmid</keyword>
<proteinExistence type="predicted"/>
<protein>
    <submittedName>
        <fullName evidence="3">Glycosyltransferase family 4 protein</fullName>
    </submittedName>
</protein>
<dbReference type="GO" id="GO:1901135">
    <property type="term" value="P:carbohydrate derivative metabolic process"/>
    <property type="evidence" value="ECO:0007669"/>
    <property type="project" value="UniProtKB-ARBA"/>
</dbReference>
<dbReference type="InterPro" id="IPR028098">
    <property type="entry name" value="Glyco_trans_4-like_N"/>
</dbReference>
<dbReference type="Pfam" id="PF00534">
    <property type="entry name" value="Glycos_transf_1"/>
    <property type="match status" value="1"/>
</dbReference>
<name>A0A5B7YFB6_9ALTE</name>
<dbReference type="Proteomes" id="UP000304912">
    <property type="component" value="Chromosome"/>
</dbReference>
<dbReference type="Proteomes" id="UP000304912">
    <property type="component" value="Plasmid plas12"/>
</dbReference>
<evidence type="ECO:0000313" key="5">
    <source>
        <dbReference type="Proteomes" id="UP000304912"/>
    </source>
</evidence>